<feature type="region of interest" description="Disordered" evidence="1">
    <location>
        <begin position="152"/>
        <end position="184"/>
    </location>
</feature>
<accession>A0A9N9JB75</accession>
<feature type="compositionally biased region" description="Basic and acidic residues" evidence="1">
    <location>
        <begin position="160"/>
        <end position="177"/>
    </location>
</feature>
<sequence>YDIMEPPDLSLLMNCVKDLATQRETNVSPSSSSRPVGNPSKSNFETLNKYENQTPQYFDNNKDSFEDAMDINDNPPNVYDEEPSCSFSISEREARNDPNNEMNVSVPMDKGHHLPSPSSSSSNRRCLGNKLSTPGLSKKRIMGTMNQSIRKGKFVSPLLKRKENHGDGSKYSRKDYSNEDTEEEIDERLKNIEPKMIELIQSE</sequence>
<name>A0A9N9JB75_9GLOM</name>
<reference evidence="2" key="1">
    <citation type="submission" date="2021-06" db="EMBL/GenBank/DDBJ databases">
        <authorList>
            <person name="Kallberg Y."/>
            <person name="Tangrot J."/>
            <person name="Rosling A."/>
        </authorList>
    </citation>
    <scope>NUCLEOTIDE SEQUENCE</scope>
    <source>
        <strain evidence="2">CL551</strain>
    </source>
</reference>
<evidence type="ECO:0000256" key="1">
    <source>
        <dbReference type="SAM" id="MobiDB-lite"/>
    </source>
</evidence>
<feature type="non-terminal residue" evidence="2">
    <location>
        <position position="1"/>
    </location>
</feature>
<proteinExistence type="predicted"/>
<feature type="non-terminal residue" evidence="2">
    <location>
        <position position="203"/>
    </location>
</feature>
<feature type="region of interest" description="Disordered" evidence="1">
    <location>
        <begin position="22"/>
        <end position="46"/>
    </location>
</feature>
<dbReference type="AlphaFoldDB" id="A0A9N9JB75"/>
<dbReference type="EMBL" id="CAJVPV010046229">
    <property type="protein sequence ID" value="CAG8770495.1"/>
    <property type="molecule type" value="Genomic_DNA"/>
</dbReference>
<comment type="caution">
    <text evidence="2">The sequence shown here is derived from an EMBL/GenBank/DDBJ whole genome shotgun (WGS) entry which is preliminary data.</text>
</comment>
<organism evidence="2 3">
    <name type="scientific">Acaulospora morrowiae</name>
    <dbReference type="NCBI Taxonomy" id="94023"/>
    <lineage>
        <taxon>Eukaryota</taxon>
        <taxon>Fungi</taxon>
        <taxon>Fungi incertae sedis</taxon>
        <taxon>Mucoromycota</taxon>
        <taxon>Glomeromycotina</taxon>
        <taxon>Glomeromycetes</taxon>
        <taxon>Diversisporales</taxon>
        <taxon>Acaulosporaceae</taxon>
        <taxon>Acaulospora</taxon>
    </lineage>
</organism>
<gene>
    <name evidence="2" type="ORF">AMORRO_LOCUS16551</name>
</gene>
<feature type="region of interest" description="Disordered" evidence="1">
    <location>
        <begin position="91"/>
        <end position="137"/>
    </location>
</feature>
<keyword evidence="3" id="KW-1185">Reference proteome</keyword>
<evidence type="ECO:0000313" key="2">
    <source>
        <dbReference type="EMBL" id="CAG8770495.1"/>
    </source>
</evidence>
<protein>
    <submittedName>
        <fullName evidence="2">10147_t:CDS:1</fullName>
    </submittedName>
</protein>
<dbReference type="Proteomes" id="UP000789342">
    <property type="component" value="Unassembled WGS sequence"/>
</dbReference>
<evidence type="ECO:0000313" key="3">
    <source>
        <dbReference type="Proteomes" id="UP000789342"/>
    </source>
</evidence>